<protein>
    <submittedName>
        <fullName evidence="3">Beta-lactamase superfamily domain-containing protein</fullName>
    </submittedName>
</protein>
<dbReference type="AlphaFoldDB" id="A0A146KMN7"/>
<organism evidence="3">
    <name type="scientific">Trepomonas sp. PC1</name>
    <dbReference type="NCBI Taxonomy" id="1076344"/>
    <lineage>
        <taxon>Eukaryota</taxon>
        <taxon>Metamonada</taxon>
        <taxon>Diplomonadida</taxon>
        <taxon>Hexamitidae</taxon>
        <taxon>Hexamitinae</taxon>
        <taxon>Trepomonas</taxon>
    </lineage>
</organism>
<evidence type="ECO:0000256" key="1">
    <source>
        <dbReference type="PIRSR" id="PIRSR038896-50"/>
    </source>
</evidence>
<dbReference type="InterPro" id="IPR036866">
    <property type="entry name" value="RibonucZ/Hydroxyglut_hydro"/>
</dbReference>
<dbReference type="Gene3D" id="3.60.15.10">
    <property type="entry name" value="Ribonuclease Z/Hydroxyacylglutathione hydrolase-like"/>
    <property type="match status" value="1"/>
</dbReference>
<gene>
    <name evidence="3" type="ORF">TPC1_10343</name>
</gene>
<dbReference type="InterPro" id="IPR024884">
    <property type="entry name" value="NAPE-PLD"/>
</dbReference>
<sequence>ENGKFQNKYVKNATQINNKLSIMTNMLTNKNKAPLNPLLVDFQQDYNKMKNFQFVWFGHSSILFKIEGKTIFVDPVMHDATPVTKHFKYSESLDFNKLPHIDYVLITHCHYDHLCHKTLSLLKFSNIICPLNLHPHFQQYKCPVTELDWYQSIIKDDLIITFLPTQHFSARGLFDRDKTLWGGFGVNNIYISGDGGFNEEQFQEIKNVRQFDYLFVECGQYCASWPDTHMFPQQSQEVYNILKGKQIFPYHFGKFCLTTHSWDDPIKQLEHFDNAFVGKIGKIYTFQECEEKFIDECWFQE</sequence>
<dbReference type="GO" id="GO:0005737">
    <property type="term" value="C:cytoplasm"/>
    <property type="evidence" value="ECO:0007669"/>
    <property type="project" value="TreeGrafter"/>
</dbReference>
<dbReference type="PANTHER" id="PTHR15032:SF4">
    <property type="entry name" value="N-ACYL-PHOSPHATIDYLETHANOLAMINE-HYDROLYZING PHOSPHOLIPASE D"/>
    <property type="match status" value="1"/>
</dbReference>
<feature type="domain" description="Metallo-beta-lactamase" evidence="2">
    <location>
        <begin position="71"/>
        <end position="252"/>
    </location>
</feature>
<dbReference type="EMBL" id="GDID01000257">
    <property type="protein sequence ID" value="JAP96349.1"/>
    <property type="molecule type" value="Transcribed_RNA"/>
</dbReference>
<feature type="binding site" evidence="1">
    <location>
        <position position="229"/>
    </location>
    <ligand>
        <name>an N-acyl-1,2-diacyl-sn-glycero-3-phosphoethanolamine</name>
        <dbReference type="ChEBI" id="CHEBI:62537"/>
    </ligand>
</feature>
<feature type="binding site" evidence="1">
    <location>
        <position position="111"/>
    </location>
    <ligand>
        <name>an N-acyl-1,2-diacyl-sn-glycero-3-phosphoethanolamine</name>
        <dbReference type="ChEBI" id="CHEBI:62537"/>
    </ligand>
</feature>
<evidence type="ECO:0000313" key="3">
    <source>
        <dbReference type="EMBL" id="JAP96349.1"/>
    </source>
</evidence>
<feature type="non-terminal residue" evidence="3">
    <location>
        <position position="1"/>
    </location>
</feature>
<dbReference type="Pfam" id="PF12706">
    <property type="entry name" value="Lactamase_B_2"/>
    <property type="match status" value="1"/>
</dbReference>
<dbReference type="SUPFAM" id="SSF56281">
    <property type="entry name" value="Metallo-hydrolase/oxidoreductase"/>
    <property type="match status" value="1"/>
</dbReference>
<evidence type="ECO:0000259" key="2">
    <source>
        <dbReference type="Pfam" id="PF12706"/>
    </source>
</evidence>
<dbReference type="PIRSF" id="PIRSF038896">
    <property type="entry name" value="NAPE-PLD"/>
    <property type="match status" value="1"/>
</dbReference>
<accession>A0A146KMN7</accession>
<dbReference type="GO" id="GO:0070290">
    <property type="term" value="F:N-acylphosphatidylethanolamine-specific phospholipase D activity"/>
    <property type="evidence" value="ECO:0007669"/>
    <property type="project" value="InterPro"/>
</dbReference>
<dbReference type="PANTHER" id="PTHR15032">
    <property type="entry name" value="N-ACYL-PHOSPHATIDYLETHANOLAMINE-HYDROLYZING PHOSPHOLIPASE D"/>
    <property type="match status" value="1"/>
</dbReference>
<dbReference type="GO" id="GO:0008270">
    <property type="term" value="F:zinc ion binding"/>
    <property type="evidence" value="ECO:0007669"/>
    <property type="project" value="InterPro"/>
</dbReference>
<reference evidence="3" key="1">
    <citation type="submission" date="2015-07" db="EMBL/GenBank/DDBJ databases">
        <title>Adaptation to a free-living lifestyle via gene acquisitions in the diplomonad Trepomonas sp. PC1.</title>
        <authorList>
            <person name="Xu F."/>
            <person name="Jerlstrom-Hultqvist J."/>
            <person name="Kolisko M."/>
            <person name="Simpson A.G.B."/>
            <person name="Roger A.J."/>
            <person name="Svard S.G."/>
            <person name="Andersson J.O."/>
        </authorList>
    </citation>
    <scope>NUCLEOTIDE SEQUENCE</scope>
    <source>
        <strain evidence="3">PC1</strain>
    </source>
</reference>
<proteinExistence type="predicted"/>
<name>A0A146KMN7_9EUKA</name>
<dbReference type="InterPro" id="IPR001279">
    <property type="entry name" value="Metallo-B-lactamas"/>
</dbReference>